<accession>A0ABR5SFI5</accession>
<keyword evidence="3" id="KW-1185">Reference proteome</keyword>
<keyword evidence="1" id="KW-1133">Transmembrane helix</keyword>
<sequence length="478" mass="52067">MTALDSYARNALRSLSLSGSTFTGFLSAAKRLLFYSPLARLFHTQKYLSIVLDKDAASACVIKMSSSGFKVLNRNTFSDTYPGPEELVSFLSLVVEGKSASALKTILNVPKEWCVIKTAEFPAIAIDNISSAVAFQIPDLTPFSTADVYYDFEIIKREADKLYTVISAVKRQMAEPYLRALESSGFKVSSLVLSPVSLASLLGQVPALTSNIVLVNLKKTHVELVRADRGITTAVYVVKGDTGDIVKAVEGIRGEDTSVIINGPDADAVSRLKAALACKDISELLPALNNTVGYEYLTAAAAVFADAKGKTKAMNMLSMGETQKKSLPIALTICLSIIVIVLFTLSLYIPVWKDEKTVASIDKQVKALKPEYERLTALQKDTKKIDGDLTALNSMMAKRVLMLELLRELTETLPHDTWLARLIATDKDINIEGYAVNASALIGTIENSKYFKDAGTASTTFKDARMGKERFQIKAALK</sequence>
<feature type="transmembrane region" description="Helical" evidence="1">
    <location>
        <begin position="327"/>
        <end position="349"/>
    </location>
</feature>
<organism evidence="2 3">
    <name type="scientific">Candidatus Magnetominusculus xianensis</name>
    <dbReference type="NCBI Taxonomy" id="1748249"/>
    <lineage>
        <taxon>Bacteria</taxon>
        <taxon>Pseudomonadati</taxon>
        <taxon>Nitrospirota</taxon>
        <taxon>Nitrospiria</taxon>
        <taxon>Nitrospirales</taxon>
        <taxon>Nitrospiraceae</taxon>
        <taxon>Candidatus Magnetominusculus</taxon>
    </lineage>
</organism>
<dbReference type="RefSeq" id="WP_085052261.1">
    <property type="nucleotide sequence ID" value="NZ_LNQR01000058.1"/>
</dbReference>
<dbReference type="Pfam" id="PF05137">
    <property type="entry name" value="PilN"/>
    <property type="match status" value="1"/>
</dbReference>
<dbReference type="InterPro" id="IPR052534">
    <property type="entry name" value="Extracell_DNA_Util/SecSys_Comp"/>
</dbReference>
<protein>
    <submittedName>
        <fullName evidence="2">Fimbrial assembly protein</fullName>
    </submittedName>
</protein>
<dbReference type="InterPro" id="IPR043129">
    <property type="entry name" value="ATPase_NBD"/>
</dbReference>
<keyword evidence="1" id="KW-0812">Transmembrane</keyword>
<name>A0ABR5SFI5_9BACT</name>
<reference evidence="2 3" key="1">
    <citation type="submission" date="2015-11" db="EMBL/GenBank/DDBJ databases">
        <authorList>
            <person name="Lin W."/>
        </authorList>
    </citation>
    <scope>NUCLEOTIDE SEQUENCE [LARGE SCALE GENOMIC DNA]</scope>
    <source>
        <strain evidence="2 3">HCH-1</strain>
    </source>
</reference>
<dbReference type="SUPFAM" id="SSF53067">
    <property type="entry name" value="Actin-like ATPase domain"/>
    <property type="match status" value="1"/>
</dbReference>
<dbReference type="Proteomes" id="UP000060487">
    <property type="component" value="Unassembled WGS sequence"/>
</dbReference>
<keyword evidence="1" id="KW-0472">Membrane</keyword>
<dbReference type="Gene3D" id="3.30.1490.300">
    <property type="match status" value="1"/>
</dbReference>
<evidence type="ECO:0000256" key="1">
    <source>
        <dbReference type="SAM" id="Phobius"/>
    </source>
</evidence>
<evidence type="ECO:0000313" key="3">
    <source>
        <dbReference type="Proteomes" id="UP000060487"/>
    </source>
</evidence>
<evidence type="ECO:0000313" key="2">
    <source>
        <dbReference type="EMBL" id="KWT85934.1"/>
    </source>
</evidence>
<proteinExistence type="predicted"/>
<dbReference type="PANTHER" id="PTHR40278:SF1">
    <property type="entry name" value="DNA UTILIZATION PROTEIN HOFN"/>
    <property type="match status" value="1"/>
</dbReference>
<gene>
    <name evidence="2" type="ORF">ASN18_1645</name>
</gene>
<dbReference type="EMBL" id="LNQR01000058">
    <property type="protein sequence ID" value="KWT85934.1"/>
    <property type="molecule type" value="Genomic_DNA"/>
</dbReference>
<comment type="caution">
    <text evidence="2">The sequence shown here is derived from an EMBL/GenBank/DDBJ whole genome shotgun (WGS) entry which is preliminary data.</text>
</comment>
<dbReference type="PANTHER" id="PTHR40278">
    <property type="entry name" value="DNA UTILIZATION PROTEIN HOFN"/>
    <property type="match status" value="1"/>
</dbReference>
<dbReference type="InterPro" id="IPR007813">
    <property type="entry name" value="PilN"/>
</dbReference>
<dbReference type="Gene3D" id="3.30.420.40">
    <property type="match status" value="2"/>
</dbReference>